<dbReference type="EMBL" id="JAIWYE010000025">
    <property type="protein sequence ID" value="MCA4704648.1"/>
    <property type="molecule type" value="Genomic_DNA"/>
</dbReference>
<dbReference type="AlphaFoldDB" id="A0AAW4T348"/>
<evidence type="ECO:0000313" key="2">
    <source>
        <dbReference type="Proteomes" id="UP001198461"/>
    </source>
</evidence>
<organism evidence="1 2">
    <name type="scientific">Bacteroides xylanisolvens</name>
    <dbReference type="NCBI Taxonomy" id="371601"/>
    <lineage>
        <taxon>Bacteria</taxon>
        <taxon>Pseudomonadati</taxon>
        <taxon>Bacteroidota</taxon>
        <taxon>Bacteroidia</taxon>
        <taxon>Bacteroidales</taxon>
        <taxon>Bacteroidaceae</taxon>
        <taxon>Bacteroides</taxon>
    </lineage>
</organism>
<sequence>MFKEIKMQLIKSILRKFFSCTISLMIRLCRNEKVMLDIFSRSFEKYSDNYFCYKLRPKKADYFIPSNIKTTTTSGEFAIVLQGLIEMRDEFTFETIKLYRRLFPGAIIIVSTWDYTDPSIVRTLELLGCEVVLNKDIPVCGLGNVNYQICTSLAGLKRAKELGAEFALKNRSDLRVYREFAFEYLKSLVELNTISSSNVYGLKGRIITQAGNWGQMFNPMWLQDFLYFGYTDDLINLFDIPYDDRNIHCYRKDNFDTKRVLTGETLAKWPASEINITKRFIQKYHNSDLSLKDWWNFLGEYCYIVDSEDLLTLWNKYGLNDLGQFYCEYDGKHNYRDPFRHISSSDFINIMNHKYIYEEWMENEKANYTIE</sequence>
<dbReference type="GeneID" id="69479137"/>
<dbReference type="Proteomes" id="UP001198461">
    <property type="component" value="Unassembled WGS sequence"/>
</dbReference>
<accession>A0AAW4T348</accession>
<dbReference type="Pfam" id="PF07507">
    <property type="entry name" value="WavE"/>
    <property type="match status" value="1"/>
</dbReference>
<gene>
    <name evidence="1" type="ORF">LD004_13630</name>
</gene>
<comment type="caution">
    <text evidence="1">The sequence shown here is derived from an EMBL/GenBank/DDBJ whole genome shotgun (WGS) entry which is preliminary data.</text>
</comment>
<dbReference type="InterPro" id="IPR011122">
    <property type="entry name" value="WavE"/>
</dbReference>
<name>A0AAW4T348_9BACE</name>
<evidence type="ECO:0000313" key="1">
    <source>
        <dbReference type="EMBL" id="MCA4704648.1"/>
    </source>
</evidence>
<reference evidence="1" key="1">
    <citation type="submission" date="2023-08" db="EMBL/GenBank/DDBJ databases">
        <title>Mucin Metabolism Genes Underlie the Key Renovations of Bacteroides xylanisolvens Genomes in Captive Great Apes.</title>
        <authorList>
            <person name="Nishida A.H."/>
        </authorList>
    </citation>
    <scope>NUCLEOTIDE SEQUENCE</scope>
    <source>
        <strain evidence="1">P13.H9</strain>
    </source>
</reference>
<protein>
    <submittedName>
        <fullName evidence="1">WavE lipopolysaccharide synthesis family protein</fullName>
    </submittedName>
</protein>
<proteinExistence type="predicted"/>
<dbReference type="RefSeq" id="WP_015532609.1">
    <property type="nucleotide sequence ID" value="NZ_AP031409.1"/>
</dbReference>